<dbReference type="AlphaFoldDB" id="A0A948RW89"/>
<name>A0A948RW89_UNCEI</name>
<dbReference type="InterPro" id="IPR036977">
    <property type="entry name" value="DNA_primase_Znf_CHC2"/>
</dbReference>
<dbReference type="GO" id="GO:0006260">
    <property type="term" value="P:DNA replication"/>
    <property type="evidence" value="ECO:0007669"/>
    <property type="project" value="InterPro"/>
</dbReference>
<proteinExistence type="predicted"/>
<sequence length="317" mass="34875">MSTLSDTPTTGIRFDAVLDRLQGVRRTTSGAMALCPAHNDKDPSLSISEGEGGRVLLKCHAGCSYEEIQHALGLGPNDISRDERQAPTACKSESVQATGGRPELSTSPESEPVTVSALAEKTALPEEYLRQLGLRDNPSGRVAVPYFDAGGREIMIKWRASLNGKPKYNHNTGDSARVYGLNWLAQREDKCFVVLVEGESCTWTLLHYDYPVLGIPGASNAEKLELVHIRDVPYIYIVQERDDAGCQFVDGLSKRLRALHWVGDVFILQPPEGIKDTNDWYKSDPDGFRSCFEKALEDAAPLDYFPDPFKGAILDCG</sequence>
<reference evidence="2" key="1">
    <citation type="submission" date="2021-05" db="EMBL/GenBank/DDBJ databases">
        <title>Energy efficiency and biological interactions define the core microbiome of deep oligotrophic groundwater.</title>
        <authorList>
            <person name="Mehrshad M."/>
            <person name="Lopez-Fernandez M."/>
            <person name="Bell E."/>
            <person name="Bernier-Latmani R."/>
            <person name="Bertilsson S."/>
            <person name="Dopson M."/>
        </authorList>
    </citation>
    <scope>NUCLEOTIDE SEQUENCE</scope>
    <source>
        <strain evidence="2">Modern_marine.mb.64</strain>
    </source>
</reference>
<evidence type="ECO:0000256" key="1">
    <source>
        <dbReference type="SAM" id="MobiDB-lite"/>
    </source>
</evidence>
<dbReference type="GO" id="GO:0008270">
    <property type="term" value="F:zinc ion binding"/>
    <property type="evidence" value="ECO:0007669"/>
    <property type="project" value="InterPro"/>
</dbReference>
<evidence type="ECO:0000313" key="2">
    <source>
        <dbReference type="EMBL" id="MBU2692010.1"/>
    </source>
</evidence>
<gene>
    <name evidence="2" type="ORF">KJ970_13910</name>
</gene>
<dbReference type="EMBL" id="JAHJDP010000083">
    <property type="protein sequence ID" value="MBU2692010.1"/>
    <property type="molecule type" value="Genomic_DNA"/>
</dbReference>
<feature type="non-terminal residue" evidence="2">
    <location>
        <position position="317"/>
    </location>
</feature>
<dbReference type="Gene3D" id="3.90.580.10">
    <property type="entry name" value="Zinc finger, CHC2-type domain"/>
    <property type="match status" value="1"/>
</dbReference>
<dbReference type="Proteomes" id="UP000777784">
    <property type="component" value="Unassembled WGS sequence"/>
</dbReference>
<organism evidence="2 3">
    <name type="scientific">Eiseniibacteriota bacterium</name>
    <dbReference type="NCBI Taxonomy" id="2212470"/>
    <lineage>
        <taxon>Bacteria</taxon>
        <taxon>Candidatus Eiseniibacteriota</taxon>
    </lineage>
</organism>
<dbReference type="GO" id="GO:0003677">
    <property type="term" value="F:DNA binding"/>
    <property type="evidence" value="ECO:0007669"/>
    <property type="project" value="InterPro"/>
</dbReference>
<evidence type="ECO:0008006" key="4">
    <source>
        <dbReference type="Google" id="ProtNLM"/>
    </source>
</evidence>
<accession>A0A948RW89</accession>
<evidence type="ECO:0000313" key="3">
    <source>
        <dbReference type="Proteomes" id="UP000777784"/>
    </source>
</evidence>
<protein>
    <recommendedName>
        <fullName evidence="4">Zinc finger CHC2-type domain-containing protein</fullName>
    </recommendedName>
</protein>
<dbReference type="Gene3D" id="3.40.1360.10">
    <property type="match status" value="1"/>
</dbReference>
<dbReference type="SUPFAM" id="SSF57783">
    <property type="entry name" value="Zinc beta-ribbon"/>
    <property type="match status" value="1"/>
</dbReference>
<comment type="caution">
    <text evidence="2">The sequence shown here is derived from an EMBL/GenBank/DDBJ whole genome shotgun (WGS) entry which is preliminary data.</text>
</comment>
<feature type="region of interest" description="Disordered" evidence="1">
    <location>
        <begin position="76"/>
        <end position="110"/>
    </location>
</feature>